<reference evidence="8" key="1">
    <citation type="submission" date="2021-03" db="EMBL/GenBank/DDBJ databases">
        <title>Antimicrobial resistance genes in bacteria isolated from Japanese honey, and their potential for conferring macrolide and lincosamide resistance in the American foulbrood pathogen Paenibacillus larvae.</title>
        <authorList>
            <person name="Okamoto M."/>
            <person name="Kumagai M."/>
            <person name="Kanamori H."/>
            <person name="Takamatsu D."/>
        </authorList>
    </citation>
    <scope>NUCLEOTIDE SEQUENCE</scope>
    <source>
        <strain evidence="8">J40TS1</strain>
    </source>
</reference>
<dbReference type="AlphaFoldDB" id="A0A920CYY2"/>
<organism evidence="8 9">
    <name type="scientific">Paenibacillus montaniterrae</name>
    <dbReference type="NCBI Taxonomy" id="429341"/>
    <lineage>
        <taxon>Bacteria</taxon>
        <taxon>Bacillati</taxon>
        <taxon>Bacillota</taxon>
        <taxon>Bacilli</taxon>
        <taxon>Bacillales</taxon>
        <taxon>Paenibacillaceae</taxon>
        <taxon>Paenibacillus</taxon>
    </lineage>
</organism>
<feature type="transmembrane region" description="Helical" evidence="6">
    <location>
        <begin position="296"/>
        <end position="313"/>
    </location>
</feature>
<dbReference type="EMBL" id="BOSE01000004">
    <property type="protein sequence ID" value="GIP16868.1"/>
    <property type="molecule type" value="Genomic_DNA"/>
</dbReference>
<dbReference type="Pfam" id="PF05425">
    <property type="entry name" value="CopD"/>
    <property type="match status" value="1"/>
</dbReference>
<keyword evidence="3 6" id="KW-0812">Transmembrane</keyword>
<dbReference type="GO" id="GO:0006825">
    <property type="term" value="P:copper ion transport"/>
    <property type="evidence" value="ECO:0007669"/>
    <property type="project" value="InterPro"/>
</dbReference>
<evidence type="ECO:0000256" key="4">
    <source>
        <dbReference type="ARBA" id="ARBA00022989"/>
    </source>
</evidence>
<gene>
    <name evidence="8" type="ORF">J40TS1_25100</name>
</gene>
<evidence type="ECO:0000256" key="6">
    <source>
        <dbReference type="SAM" id="Phobius"/>
    </source>
</evidence>
<keyword evidence="2" id="KW-1003">Cell membrane</keyword>
<feature type="transmembrane region" description="Helical" evidence="6">
    <location>
        <begin position="95"/>
        <end position="116"/>
    </location>
</feature>
<dbReference type="Proteomes" id="UP000683139">
    <property type="component" value="Unassembled WGS sequence"/>
</dbReference>
<feature type="transmembrane region" description="Helical" evidence="6">
    <location>
        <begin position="201"/>
        <end position="221"/>
    </location>
</feature>
<feature type="transmembrane region" description="Helical" evidence="6">
    <location>
        <begin position="233"/>
        <end position="252"/>
    </location>
</feature>
<protein>
    <recommendedName>
        <fullName evidence="7">Copper resistance protein D domain-containing protein</fullName>
    </recommendedName>
</protein>
<accession>A0A920CYY2</accession>
<evidence type="ECO:0000256" key="3">
    <source>
        <dbReference type="ARBA" id="ARBA00022692"/>
    </source>
</evidence>
<keyword evidence="5 6" id="KW-0472">Membrane</keyword>
<feature type="transmembrane region" description="Helical" evidence="6">
    <location>
        <begin position="320"/>
        <end position="340"/>
    </location>
</feature>
<dbReference type="GO" id="GO:0005886">
    <property type="term" value="C:plasma membrane"/>
    <property type="evidence" value="ECO:0007669"/>
    <property type="project" value="UniProtKB-SubCell"/>
</dbReference>
<evidence type="ECO:0000313" key="9">
    <source>
        <dbReference type="Proteomes" id="UP000683139"/>
    </source>
</evidence>
<dbReference type="InterPro" id="IPR008457">
    <property type="entry name" value="Cu-R_CopD_dom"/>
</dbReference>
<feature type="transmembrane region" description="Helical" evidence="6">
    <location>
        <begin position="66"/>
        <end position="86"/>
    </location>
</feature>
<name>A0A920CYY2_9BACL</name>
<feature type="transmembrane region" description="Helical" evidence="6">
    <location>
        <begin position="122"/>
        <end position="146"/>
    </location>
</feature>
<comment type="caution">
    <text evidence="8">The sequence shown here is derived from an EMBL/GenBank/DDBJ whole genome shotgun (WGS) entry which is preliminary data.</text>
</comment>
<comment type="subcellular location">
    <subcellularLocation>
        <location evidence="1">Cell membrane</location>
        <topology evidence="1">Multi-pass membrane protein</topology>
    </subcellularLocation>
</comment>
<evidence type="ECO:0000256" key="1">
    <source>
        <dbReference type="ARBA" id="ARBA00004651"/>
    </source>
</evidence>
<evidence type="ECO:0000313" key="8">
    <source>
        <dbReference type="EMBL" id="GIP16868.1"/>
    </source>
</evidence>
<proteinExistence type="predicted"/>
<feature type="transmembrane region" description="Helical" evidence="6">
    <location>
        <begin position="20"/>
        <end position="40"/>
    </location>
</feature>
<evidence type="ECO:0000256" key="5">
    <source>
        <dbReference type="ARBA" id="ARBA00023136"/>
    </source>
</evidence>
<sequence>MLLNVPARYKPTIKVPKGMLLSAIIAIPLLSYVPLHMTAIDYGESFQLGYIAMMKSILLDLQIGKAWLWTALGAAGLAIIVGVPVFAKDRHMPKVALMLTLLLTFWLGYGSHVASLDAINGLIVHTGHFTAVAIWLGILFIVSWFAKDDLNWHAFLRWFSPLAVICVVIALIAGITLMTYTTPQYSNALMLNYGQLMLLKHAALIPLLWLAFSNGFLYPRYARSSSMPSQRTLLRVESVIALLVLGFTAIMGQTAPPHNVVETLRTETPSQLFTAIYQGSFSPDLQLVWSFNSSNLLLLAAALLVLYAITIAFKHRSISWMISLSIVAVAIVYFAVMFGLEAKESDITALVLYTK</sequence>
<feature type="domain" description="Copper resistance protein D" evidence="7">
    <location>
        <begin position="154"/>
        <end position="250"/>
    </location>
</feature>
<feature type="transmembrane region" description="Helical" evidence="6">
    <location>
        <begin position="158"/>
        <end position="181"/>
    </location>
</feature>
<dbReference type="InterPro" id="IPR032694">
    <property type="entry name" value="CopC/D"/>
</dbReference>
<dbReference type="PANTHER" id="PTHR34820">
    <property type="entry name" value="INNER MEMBRANE PROTEIN YEBZ"/>
    <property type="match status" value="1"/>
</dbReference>
<dbReference type="PANTHER" id="PTHR34820:SF4">
    <property type="entry name" value="INNER MEMBRANE PROTEIN YEBZ"/>
    <property type="match status" value="1"/>
</dbReference>
<keyword evidence="9" id="KW-1185">Reference proteome</keyword>
<evidence type="ECO:0000259" key="7">
    <source>
        <dbReference type="Pfam" id="PF05425"/>
    </source>
</evidence>
<evidence type="ECO:0000256" key="2">
    <source>
        <dbReference type="ARBA" id="ARBA00022475"/>
    </source>
</evidence>
<keyword evidence="4 6" id="KW-1133">Transmembrane helix</keyword>